<comment type="caution">
    <text evidence="3">The sequence shown here is derived from an EMBL/GenBank/DDBJ whole genome shotgun (WGS) entry which is preliminary data.</text>
</comment>
<dbReference type="GO" id="GO:0015288">
    <property type="term" value="F:porin activity"/>
    <property type="evidence" value="ECO:0007669"/>
    <property type="project" value="TreeGrafter"/>
</dbReference>
<protein>
    <submittedName>
        <fullName evidence="3">Porin</fullName>
    </submittedName>
</protein>
<feature type="signal peptide" evidence="2">
    <location>
        <begin position="1"/>
        <end position="20"/>
    </location>
</feature>
<evidence type="ECO:0000313" key="3">
    <source>
        <dbReference type="EMBL" id="OAT75114.1"/>
    </source>
</evidence>
<dbReference type="EMBL" id="LYRP01000049">
    <property type="protein sequence ID" value="OAT75114.1"/>
    <property type="molecule type" value="Genomic_DNA"/>
</dbReference>
<evidence type="ECO:0000313" key="4">
    <source>
        <dbReference type="Proteomes" id="UP000078225"/>
    </source>
</evidence>
<keyword evidence="1 2" id="KW-0732">Signal</keyword>
<dbReference type="STRING" id="1691903.A9B99_16480"/>
<evidence type="ECO:0000256" key="1">
    <source>
        <dbReference type="ARBA" id="ARBA00022729"/>
    </source>
</evidence>
<name>A0A1B7KYI9_9ENTR</name>
<dbReference type="GO" id="GO:0015772">
    <property type="term" value="P:oligosaccharide transport"/>
    <property type="evidence" value="ECO:0007669"/>
    <property type="project" value="TreeGrafter"/>
</dbReference>
<dbReference type="Proteomes" id="UP000078225">
    <property type="component" value="Unassembled WGS sequence"/>
</dbReference>
<dbReference type="PANTHER" id="PTHR38105">
    <property type="entry name" value="OUTER MEMBRANE PROTEIN-RELATED-RELATED"/>
    <property type="match status" value="1"/>
</dbReference>
<dbReference type="Gene3D" id="2.40.160.40">
    <property type="entry name" value="monomeric porin ompg"/>
    <property type="match status" value="1"/>
</dbReference>
<gene>
    <name evidence="3" type="ORF">A9B99_16480</name>
</gene>
<dbReference type="RefSeq" id="WP_064601156.1">
    <property type="nucleotide sequence ID" value="NZ_CP134782.1"/>
</dbReference>
<dbReference type="Pfam" id="PF06178">
    <property type="entry name" value="KdgM"/>
    <property type="match status" value="1"/>
</dbReference>
<reference evidence="4" key="1">
    <citation type="submission" date="2016-05" db="EMBL/GenBank/DDBJ databases">
        <authorList>
            <person name="Behera P."/>
            <person name="Vaishampayan P."/>
            <person name="Singh N."/>
            <person name="Raina V."/>
            <person name="Suar M."/>
            <person name="Pattnaik A."/>
            <person name="Rastogi G."/>
        </authorList>
    </citation>
    <scope>NUCLEOTIDE SEQUENCE [LARGE SCALE GENOMIC DNA]</scope>
    <source>
        <strain evidence="4">MP23</strain>
    </source>
</reference>
<sequence length="227" mass="26098">MLRKTLGLVVLCGASFAASAVTVDMRHEYRDDGRNADRVSVSHRFANGFGFSVEAKWKSGGTNQDQPFTDIIANGHEEQISWRWRANKNFALTPGMNLDSNDSKSTYKPFLHAQYSFDNGVYVAARYRFEYTRYPDNANKDDDKVNRGDVWVGYVLGDWRAELNYLYARSEHNIRSNNNKYSEEYNLKVAYKLDKNWAPYAELGNISGSSKTDERQTRYRVGVAYSF</sequence>
<organism evidence="3 4">
    <name type="scientific">Mangrovibacter phragmitis</name>
    <dbReference type="NCBI Taxonomy" id="1691903"/>
    <lineage>
        <taxon>Bacteria</taxon>
        <taxon>Pseudomonadati</taxon>
        <taxon>Pseudomonadota</taxon>
        <taxon>Gammaproteobacteria</taxon>
        <taxon>Enterobacterales</taxon>
        <taxon>Enterobacteriaceae</taxon>
        <taxon>Mangrovibacter</taxon>
    </lineage>
</organism>
<feature type="chain" id="PRO_5008596509" evidence="2">
    <location>
        <begin position="21"/>
        <end position="227"/>
    </location>
</feature>
<dbReference type="OrthoDB" id="5817226at2"/>
<keyword evidence="4" id="KW-1185">Reference proteome</keyword>
<dbReference type="AlphaFoldDB" id="A0A1B7KYI9"/>
<evidence type="ECO:0000256" key="2">
    <source>
        <dbReference type="SAM" id="SignalP"/>
    </source>
</evidence>
<proteinExistence type="predicted"/>
<accession>A0A1B7KYI9</accession>
<dbReference type="InterPro" id="IPR009331">
    <property type="entry name" value="Oligogalacturonate-sp_porin"/>
</dbReference>
<dbReference type="PANTHER" id="PTHR38105:SF5">
    <property type="entry name" value="OUTER MEMBRANE PROTEIN"/>
    <property type="match status" value="1"/>
</dbReference>
<dbReference type="GO" id="GO:0009279">
    <property type="term" value="C:cell outer membrane"/>
    <property type="evidence" value="ECO:0007669"/>
    <property type="project" value="TreeGrafter"/>
</dbReference>
<dbReference type="SUPFAM" id="SSF56935">
    <property type="entry name" value="Porins"/>
    <property type="match status" value="1"/>
</dbReference>
<dbReference type="InterPro" id="IPR053713">
    <property type="entry name" value="Bact_OM_Channel_sf"/>
</dbReference>